<keyword evidence="6 11" id="KW-0223">Dioxygenase</keyword>
<evidence type="ECO:0000256" key="5">
    <source>
        <dbReference type="ARBA" id="ARBA00022873"/>
    </source>
</evidence>
<accession>A0A1R0H1Y6</accession>
<evidence type="ECO:0000313" key="11">
    <source>
        <dbReference type="EMBL" id="OLY83156.1"/>
    </source>
</evidence>
<comment type="caution">
    <text evidence="11">The sequence shown here is derived from an EMBL/GenBank/DDBJ whole genome shotgun (WGS) entry which is preliminary data.</text>
</comment>
<dbReference type="GO" id="GO:0016706">
    <property type="term" value="F:2-oxoglutarate-dependent dioxygenase activity"/>
    <property type="evidence" value="ECO:0007669"/>
    <property type="project" value="UniProtKB-ARBA"/>
</dbReference>
<keyword evidence="12" id="KW-1185">Reference proteome</keyword>
<evidence type="ECO:0000259" key="10">
    <source>
        <dbReference type="Pfam" id="PF06155"/>
    </source>
</evidence>
<organism evidence="11 12">
    <name type="scientific">Smittium mucronatum</name>
    <dbReference type="NCBI Taxonomy" id="133383"/>
    <lineage>
        <taxon>Eukaryota</taxon>
        <taxon>Fungi</taxon>
        <taxon>Fungi incertae sedis</taxon>
        <taxon>Zoopagomycota</taxon>
        <taxon>Kickxellomycotina</taxon>
        <taxon>Harpellomycetes</taxon>
        <taxon>Harpellales</taxon>
        <taxon>Legeriomycetaceae</taxon>
        <taxon>Smittium</taxon>
    </lineage>
</organism>
<dbReference type="InterPro" id="IPR003819">
    <property type="entry name" value="TauD/TfdA-like"/>
</dbReference>
<evidence type="ECO:0000256" key="4">
    <source>
        <dbReference type="ARBA" id="ARBA00022723"/>
    </source>
</evidence>
<dbReference type="Pfam" id="PF06155">
    <property type="entry name" value="GBBH-like_N"/>
    <property type="match status" value="1"/>
</dbReference>
<comment type="similarity">
    <text evidence="3">Belongs to the gamma-BBH/TMLD family.</text>
</comment>
<dbReference type="Gene3D" id="3.60.130.10">
    <property type="entry name" value="Clavaminate synthase-like"/>
    <property type="match status" value="1"/>
</dbReference>
<keyword evidence="7" id="KW-0560">Oxidoreductase</keyword>
<dbReference type="AlphaFoldDB" id="A0A1R0H1Y6"/>
<dbReference type="PANTHER" id="PTHR10696:SF25">
    <property type="entry name" value="OXIDOREDUCTASE AIM17-RELATED"/>
    <property type="match status" value="1"/>
</dbReference>
<evidence type="ECO:0000259" key="9">
    <source>
        <dbReference type="Pfam" id="PF02668"/>
    </source>
</evidence>
<gene>
    <name evidence="11" type="ORF">AYI68_g2709</name>
</gene>
<dbReference type="PANTHER" id="PTHR10696">
    <property type="entry name" value="GAMMA-BUTYROBETAINE HYDROXYLASE-RELATED"/>
    <property type="match status" value="1"/>
</dbReference>
<evidence type="ECO:0000313" key="12">
    <source>
        <dbReference type="Proteomes" id="UP000187455"/>
    </source>
</evidence>
<sequence>MFVRLSRGSIKKRTITTRLFQRSTPRLSAPAWSRLVSSGRISNDFTPGPRKFSSLANDVPLKNFEANVLSRIDDTELVLHDKYLTVERTDTKELQSYPYTWLYDACRCSKCVHAENHQKLKTPGQVDPSIHPRSVTNEESIFNYFGKEANRKEQGIRIKWDVNERGSHESFFSYKWLFENPAVLLNQKKGKIHGVGNQTLWGKKEYGELEFIEYSAFIDSNGGLEKVLKRLNEYGLVFLKNVPTTREEVLKLGRRIGTIMDTFYGPSWDVVSTTNSKNIAYTDLYLGYHMDLCYYEAPPGIQILHCLENNVLGGASFFADSFKTANILQAENKEMFDVLATQPVNFHYISESQHMYDTKSTIVVNGSGEVIGVNYSPPFMTNTQFDSVNSSISFYQAFARFEEILAREELKVSHLMKAGEAMLFNNRRVLHARNSFDSSSGTRHFMGTYISLDEFYSRLRNVLPM</sequence>
<evidence type="ECO:0000256" key="6">
    <source>
        <dbReference type="ARBA" id="ARBA00022964"/>
    </source>
</evidence>
<dbReference type="GO" id="GO:0046872">
    <property type="term" value="F:metal ion binding"/>
    <property type="evidence" value="ECO:0007669"/>
    <property type="project" value="UniProtKB-KW"/>
</dbReference>
<dbReference type="GO" id="GO:0005739">
    <property type="term" value="C:mitochondrion"/>
    <property type="evidence" value="ECO:0007669"/>
    <property type="project" value="TreeGrafter"/>
</dbReference>
<keyword evidence="8" id="KW-0408">Iron</keyword>
<feature type="domain" description="Gamma-butyrobetaine hydroxylase-like N-terminal" evidence="10">
    <location>
        <begin position="81"/>
        <end position="177"/>
    </location>
</feature>
<name>A0A1R0H1Y6_9FUNG</name>
<feature type="domain" description="TauD/TfdA-like" evidence="9">
    <location>
        <begin position="224"/>
        <end position="449"/>
    </location>
</feature>
<dbReference type="GO" id="GO:0045329">
    <property type="term" value="P:carnitine biosynthetic process"/>
    <property type="evidence" value="ECO:0007669"/>
    <property type="project" value="UniProtKB-KW"/>
</dbReference>
<comment type="cofactor">
    <cofactor evidence="2">
        <name>L-ascorbate</name>
        <dbReference type="ChEBI" id="CHEBI:38290"/>
    </cofactor>
</comment>
<dbReference type="InterPro" id="IPR042098">
    <property type="entry name" value="TauD-like_sf"/>
</dbReference>
<evidence type="ECO:0000256" key="7">
    <source>
        <dbReference type="ARBA" id="ARBA00023002"/>
    </source>
</evidence>
<evidence type="ECO:0000256" key="1">
    <source>
        <dbReference type="ARBA" id="ARBA00001954"/>
    </source>
</evidence>
<dbReference type="EMBL" id="LSSL01001044">
    <property type="protein sequence ID" value="OLY83156.1"/>
    <property type="molecule type" value="Genomic_DNA"/>
</dbReference>
<dbReference type="SUPFAM" id="SSF51197">
    <property type="entry name" value="Clavaminate synthase-like"/>
    <property type="match status" value="1"/>
</dbReference>
<dbReference type="OrthoDB" id="406634at2759"/>
<reference evidence="11 12" key="1">
    <citation type="journal article" date="2016" name="Mol. Biol. Evol.">
        <title>Genome-Wide Survey of Gut Fungi (Harpellales) Reveals the First Horizontally Transferred Ubiquitin Gene from a Mosquito Host.</title>
        <authorList>
            <person name="Wang Y."/>
            <person name="White M.M."/>
            <person name="Kvist S."/>
            <person name="Moncalvo J.M."/>
        </authorList>
    </citation>
    <scope>NUCLEOTIDE SEQUENCE [LARGE SCALE GENOMIC DNA]</scope>
    <source>
        <strain evidence="11 12">ALG-7-W6</strain>
    </source>
</reference>
<dbReference type="InterPro" id="IPR010376">
    <property type="entry name" value="GBBH-like_N"/>
</dbReference>
<proteinExistence type="inferred from homology"/>
<evidence type="ECO:0000256" key="3">
    <source>
        <dbReference type="ARBA" id="ARBA00008654"/>
    </source>
</evidence>
<evidence type="ECO:0000256" key="2">
    <source>
        <dbReference type="ARBA" id="ARBA00001961"/>
    </source>
</evidence>
<keyword evidence="5" id="KW-0124">Carnitine biosynthesis</keyword>
<keyword evidence="4" id="KW-0479">Metal-binding</keyword>
<dbReference type="InterPro" id="IPR038492">
    <property type="entry name" value="GBBH-like_N_sf"/>
</dbReference>
<dbReference type="Proteomes" id="UP000187455">
    <property type="component" value="Unassembled WGS sequence"/>
</dbReference>
<dbReference type="STRING" id="133383.A0A1R0H1Y6"/>
<protein>
    <submittedName>
        <fullName evidence="11">Trimethyllysine dioxygenase, mitochondrial</fullName>
    </submittedName>
</protein>
<dbReference type="Pfam" id="PF02668">
    <property type="entry name" value="TauD"/>
    <property type="match status" value="1"/>
</dbReference>
<dbReference type="InterPro" id="IPR050411">
    <property type="entry name" value="AlphaKG_dependent_hydroxylases"/>
</dbReference>
<comment type="cofactor">
    <cofactor evidence="1">
        <name>Fe(2+)</name>
        <dbReference type="ChEBI" id="CHEBI:29033"/>
    </cofactor>
</comment>
<dbReference type="Gene3D" id="3.30.2020.30">
    <property type="match status" value="1"/>
</dbReference>
<evidence type="ECO:0000256" key="8">
    <source>
        <dbReference type="ARBA" id="ARBA00023004"/>
    </source>
</evidence>
<dbReference type="CDD" id="cd00250">
    <property type="entry name" value="CAS_like"/>
    <property type="match status" value="1"/>
</dbReference>
<dbReference type="FunFam" id="3.60.130.10:FF:000001">
    <property type="entry name" value="Trimethyllysine dioxygenase, mitochondrial"/>
    <property type="match status" value="1"/>
</dbReference>